<sequence length="398" mass="45738">MTSDFDETSFTTPFKLESLRLRNYYEPVLNSFFCSPRAVDFSHLRKLDVCIIVEDKYITCIRLLAAAERLETLKIILNDCVEVDNHGQLPFPLAYIRPTSYATLKHLSLTNYHFVESPISFTTQFVGLCDGRSSLLRAWPRPSNEGWEEALEYGDIPEDVLSMALYNELQPARDTTDHSRMARGVSMEPRPPIVALIYVPHNPRLHTLPLRGFLSRLELGDNWSILDKLLGGFDCNVREEPSINSAPRNIHTICRCSHSYAFPHLHSVSLRVILLPITPDDMELMEEDAVILEQHQEYKRKLEKLLECRGLATCDCGGSTNWRMKPLESYWKPEGDLVETSVSPPQDPRPLFPLLRSRVFHERSRGFNFTAIVNLKEKVYPMDGGLPRMFDIYTHVQI</sequence>
<comment type="caution">
    <text evidence="1">The sequence shown here is derived from an EMBL/GenBank/DDBJ whole genome shotgun (WGS) entry which is preliminary data.</text>
</comment>
<dbReference type="EMBL" id="AACS02000007">
    <property type="protein sequence ID" value="EAU90149.2"/>
    <property type="molecule type" value="Genomic_DNA"/>
</dbReference>
<dbReference type="Proteomes" id="UP000001861">
    <property type="component" value="Unassembled WGS sequence"/>
</dbReference>
<dbReference type="RefSeq" id="XP_001831616.2">
    <property type="nucleotide sequence ID" value="XM_001831564.2"/>
</dbReference>
<accession>A8N9W0</accession>
<proteinExistence type="predicted"/>
<protein>
    <submittedName>
        <fullName evidence="1">Uncharacterized protein</fullName>
    </submittedName>
</protein>
<dbReference type="HOGENOM" id="CLU_032149_0_0_1"/>
<dbReference type="VEuPathDB" id="FungiDB:CC1G_05687"/>
<organism evidence="1 2">
    <name type="scientific">Coprinopsis cinerea (strain Okayama-7 / 130 / ATCC MYA-4618 / FGSC 9003)</name>
    <name type="common">Inky cap fungus</name>
    <name type="synonym">Hormographiella aspergillata</name>
    <dbReference type="NCBI Taxonomy" id="240176"/>
    <lineage>
        <taxon>Eukaryota</taxon>
        <taxon>Fungi</taxon>
        <taxon>Dikarya</taxon>
        <taxon>Basidiomycota</taxon>
        <taxon>Agaricomycotina</taxon>
        <taxon>Agaricomycetes</taxon>
        <taxon>Agaricomycetidae</taxon>
        <taxon>Agaricales</taxon>
        <taxon>Agaricineae</taxon>
        <taxon>Psathyrellaceae</taxon>
        <taxon>Coprinopsis</taxon>
    </lineage>
</organism>
<name>A8N9W0_COPC7</name>
<dbReference type="AlphaFoldDB" id="A8N9W0"/>
<keyword evidence="2" id="KW-1185">Reference proteome</keyword>
<gene>
    <name evidence="1" type="ORF">CC1G_05687</name>
</gene>
<dbReference type="KEGG" id="cci:CC1G_05687"/>
<reference evidence="1 2" key="1">
    <citation type="journal article" date="2010" name="Proc. Natl. Acad. Sci. U.S.A.">
        <title>Insights into evolution of multicellular fungi from the assembled chromosomes of the mushroom Coprinopsis cinerea (Coprinus cinereus).</title>
        <authorList>
            <person name="Stajich J.E."/>
            <person name="Wilke S.K."/>
            <person name="Ahren D."/>
            <person name="Au C.H."/>
            <person name="Birren B.W."/>
            <person name="Borodovsky M."/>
            <person name="Burns C."/>
            <person name="Canback B."/>
            <person name="Casselton L.A."/>
            <person name="Cheng C.K."/>
            <person name="Deng J."/>
            <person name="Dietrich F.S."/>
            <person name="Fargo D.C."/>
            <person name="Farman M.L."/>
            <person name="Gathman A.C."/>
            <person name="Goldberg J."/>
            <person name="Guigo R."/>
            <person name="Hoegger P.J."/>
            <person name="Hooker J.B."/>
            <person name="Huggins A."/>
            <person name="James T.Y."/>
            <person name="Kamada T."/>
            <person name="Kilaru S."/>
            <person name="Kodira C."/>
            <person name="Kues U."/>
            <person name="Kupfer D."/>
            <person name="Kwan H.S."/>
            <person name="Lomsadze A."/>
            <person name="Li W."/>
            <person name="Lilly W.W."/>
            <person name="Ma L.J."/>
            <person name="Mackey A.J."/>
            <person name="Manning G."/>
            <person name="Martin F."/>
            <person name="Muraguchi H."/>
            <person name="Natvig D.O."/>
            <person name="Palmerini H."/>
            <person name="Ramesh M.A."/>
            <person name="Rehmeyer C.J."/>
            <person name="Roe B.A."/>
            <person name="Shenoy N."/>
            <person name="Stanke M."/>
            <person name="Ter-Hovhannisyan V."/>
            <person name="Tunlid A."/>
            <person name="Velagapudi R."/>
            <person name="Vision T.J."/>
            <person name="Zeng Q."/>
            <person name="Zolan M.E."/>
            <person name="Pukkila P.J."/>
        </authorList>
    </citation>
    <scope>NUCLEOTIDE SEQUENCE [LARGE SCALE GENOMIC DNA]</scope>
    <source>
        <strain evidence="2">Okayama-7 / 130 / ATCC MYA-4618 / FGSC 9003</strain>
    </source>
</reference>
<evidence type="ECO:0000313" key="2">
    <source>
        <dbReference type="Proteomes" id="UP000001861"/>
    </source>
</evidence>
<dbReference type="InParanoid" id="A8N9W0"/>
<evidence type="ECO:0000313" key="1">
    <source>
        <dbReference type="EMBL" id="EAU90149.2"/>
    </source>
</evidence>
<dbReference type="GeneID" id="6008090"/>